<evidence type="ECO:0000313" key="1">
    <source>
        <dbReference type="EMBL" id="TFK76957.1"/>
    </source>
</evidence>
<name>A0ACD3BIN9_9AGAR</name>
<dbReference type="EMBL" id="ML208259">
    <property type="protein sequence ID" value="TFK76957.1"/>
    <property type="molecule type" value="Genomic_DNA"/>
</dbReference>
<evidence type="ECO:0000313" key="2">
    <source>
        <dbReference type="Proteomes" id="UP000308600"/>
    </source>
</evidence>
<reference evidence="1 2" key="1">
    <citation type="journal article" date="2019" name="Nat. Ecol. Evol.">
        <title>Megaphylogeny resolves global patterns of mushroom evolution.</title>
        <authorList>
            <person name="Varga T."/>
            <person name="Krizsan K."/>
            <person name="Foldi C."/>
            <person name="Dima B."/>
            <person name="Sanchez-Garcia M."/>
            <person name="Sanchez-Ramirez S."/>
            <person name="Szollosi G.J."/>
            <person name="Szarkandi J.G."/>
            <person name="Papp V."/>
            <person name="Albert L."/>
            <person name="Andreopoulos W."/>
            <person name="Angelini C."/>
            <person name="Antonin V."/>
            <person name="Barry K.W."/>
            <person name="Bougher N.L."/>
            <person name="Buchanan P."/>
            <person name="Buyck B."/>
            <person name="Bense V."/>
            <person name="Catcheside P."/>
            <person name="Chovatia M."/>
            <person name="Cooper J."/>
            <person name="Damon W."/>
            <person name="Desjardin D."/>
            <person name="Finy P."/>
            <person name="Geml J."/>
            <person name="Haridas S."/>
            <person name="Hughes K."/>
            <person name="Justo A."/>
            <person name="Karasinski D."/>
            <person name="Kautmanova I."/>
            <person name="Kiss B."/>
            <person name="Kocsube S."/>
            <person name="Kotiranta H."/>
            <person name="LaButti K.M."/>
            <person name="Lechner B.E."/>
            <person name="Liimatainen K."/>
            <person name="Lipzen A."/>
            <person name="Lukacs Z."/>
            <person name="Mihaltcheva S."/>
            <person name="Morgado L.N."/>
            <person name="Niskanen T."/>
            <person name="Noordeloos M.E."/>
            <person name="Ohm R.A."/>
            <person name="Ortiz-Santana B."/>
            <person name="Ovrebo C."/>
            <person name="Racz N."/>
            <person name="Riley R."/>
            <person name="Savchenko A."/>
            <person name="Shiryaev A."/>
            <person name="Soop K."/>
            <person name="Spirin V."/>
            <person name="Szebenyi C."/>
            <person name="Tomsovsky M."/>
            <person name="Tulloss R.E."/>
            <person name="Uehling J."/>
            <person name="Grigoriev I.V."/>
            <person name="Vagvolgyi C."/>
            <person name="Papp T."/>
            <person name="Martin F.M."/>
            <person name="Miettinen O."/>
            <person name="Hibbett D.S."/>
            <person name="Nagy L.G."/>
        </authorList>
    </citation>
    <scope>NUCLEOTIDE SEQUENCE [LARGE SCALE GENOMIC DNA]</scope>
    <source>
        <strain evidence="1 2">NL-1719</strain>
    </source>
</reference>
<accession>A0ACD3BIN9</accession>
<proteinExistence type="predicted"/>
<sequence length="813" mass="89330">MQQQANAVKQRQAGFLQGLANWMAKRGTPLPPALTGIPTPNYDPSSPMWQFIEPSTTDIGSFRLAGKDVNLFKLWTFVLQHGGGASLTANNNWGALLPHLDLPDEFVSPQTSNSTSVAHLLGQHYHAILQPFEDVYKQNMHDQKRAQMAMRANTPGQPGQQNMGRAVQGMPGGAQPNLAAQLQRGGMGNSIIAQQGNTGGLSAVNSNVPYPQAPQTPQPPHQRPTSSMNNIPQAPIQPGLSVLPDATIQPALHADTLPDQGIKRKLDPDDDENKRARQKTAGSEPPDNPATSMSIPGRSAAGISAPAVQGAVVGAANRPRTQPSRRKIEYVPYARELDTYGGRDLRLIEAETITIPQRRPIRDIGDWGTVDVEALTMSIRSRLSTELSYALTTFTILSTMRGQQPGSGFPIHQCPDLFEELLDLLQEQGFGDVDAMDVDLEDEAGVPLLTNRALLNLVSEEESLPFAALEHNDHSLTDDSGLVQKPNHIILTVINIIRNLCVIHDNHPFISQNDRLLDLLLQLCAVSTKGGNPRAISPALSIGDVVAVRKHVLQVLVNVAGGFTFTRRVHLKVARRLIQLLASYLVDPLDSVSPFSYLQLNGSPQNANQRPPPLVDMALEALTRLSQSDTNRQVIAQVVPSELLWQLFTSLVHRLPVTDADFQLVTREAWLSYLEKNIMAMYSIAFLAPPELKRKAKTDRKLGLKGIMFRMLQKFLMQPNPESRMWFLVCTRRSIETMKVLDDGEDLFDTPNKTALPLLSFGMGYGEAGDIGSEKGTGLLGGHRDVTWELLMHREVFADEVMFGELESLARVE</sequence>
<gene>
    <name evidence="1" type="ORF">BDN72DRAFT_908964</name>
</gene>
<keyword evidence="2" id="KW-1185">Reference proteome</keyword>
<protein>
    <submittedName>
        <fullName evidence="1">Uncharacterized protein</fullName>
    </submittedName>
</protein>
<dbReference type="Proteomes" id="UP000308600">
    <property type="component" value="Unassembled WGS sequence"/>
</dbReference>
<organism evidence="1 2">
    <name type="scientific">Pluteus cervinus</name>
    <dbReference type="NCBI Taxonomy" id="181527"/>
    <lineage>
        <taxon>Eukaryota</taxon>
        <taxon>Fungi</taxon>
        <taxon>Dikarya</taxon>
        <taxon>Basidiomycota</taxon>
        <taxon>Agaricomycotina</taxon>
        <taxon>Agaricomycetes</taxon>
        <taxon>Agaricomycetidae</taxon>
        <taxon>Agaricales</taxon>
        <taxon>Pluteineae</taxon>
        <taxon>Pluteaceae</taxon>
        <taxon>Pluteus</taxon>
    </lineage>
</organism>